<protein>
    <submittedName>
        <fullName evidence="8">Sulfate permease family inorganic anion transporter</fullName>
    </submittedName>
</protein>
<dbReference type="InterPro" id="IPR011547">
    <property type="entry name" value="SLC26A/SulP_dom"/>
</dbReference>
<dbReference type="Pfam" id="PF00916">
    <property type="entry name" value="Sulfate_transp"/>
    <property type="match status" value="1"/>
</dbReference>
<feature type="chain" id="PRO_5042101146" evidence="6">
    <location>
        <begin position="21"/>
        <end position="497"/>
    </location>
</feature>
<dbReference type="SUPFAM" id="SSF52091">
    <property type="entry name" value="SpoIIaa-like"/>
    <property type="match status" value="1"/>
</dbReference>
<proteinExistence type="predicted"/>
<dbReference type="EMBL" id="JATAAI010000028">
    <property type="protein sequence ID" value="KAK1736646.1"/>
    <property type="molecule type" value="Genomic_DNA"/>
</dbReference>
<evidence type="ECO:0000256" key="5">
    <source>
        <dbReference type="SAM" id="Phobius"/>
    </source>
</evidence>
<dbReference type="PANTHER" id="PTHR43310:SF4">
    <property type="entry name" value="AFR304WP"/>
    <property type="match status" value="1"/>
</dbReference>
<gene>
    <name evidence="8" type="ORF">QTG54_012668</name>
</gene>
<dbReference type="GO" id="GO:0016020">
    <property type="term" value="C:membrane"/>
    <property type="evidence" value="ECO:0007669"/>
    <property type="project" value="UniProtKB-SubCell"/>
</dbReference>
<reference evidence="8" key="1">
    <citation type="submission" date="2023-06" db="EMBL/GenBank/DDBJ databases">
        <title>Survivors Of The Sea: Transcriptome response of Skeletonema marinoi to long-term dormancy.</title>
        <authorList>
            <person name="Pinder M.I.M."/>
            <person name="Kourtchenko O."/>
            <person name="Robertson E.K."/>
            <person name="Larsson T."/>
            <person name="Maumus F."/>
            <person name="Osuna-Cruz C.M."/>
            <person name="Vancaester E."/>
            <person name="Stenow R."/>
            <person name="Vandepoele K."/>
            <person name="Ploug H."/>
            <person name="Bruchert V."/>
            <person name="Godhe A."/>
            <person name="Topel M."/>
        </authorList>
    </citation>
    <scope>NUCLEOTIDE SEQUENCE</scope>
    <source>
        <strain evidence="8">R05AC</strain>
    </source>
</reference>
<dbReference type="Gene3D" id="2.60.120.10">
    <property type="entry name" value="Jelly Rolls"/>
    <property type="match status" value="1"/>
</dbReference>
<evidence type="ECO:0000313" key="9">
    <source>
        <dbReference type="Proteomes" id="UP001224775"/>
    </source>
</evidence>
<name>A0AAD9D750_9STRA</name>
<dbReference type="PANTHER" id="PTHR43310">
    <property type="entry name" value="SULFATE TRANSPORTER YBAR-RELATED"/>
    <property type="match status" value="1"/>
</dbReference>
<dbReference type="AlphaFoldDB" id="A0AAD9D750"/>
<dbReference type="PROSITE" id="PS50801">
    <property type="entry name" value="STAS"/>
    <property type="match status" value="1"/>
</dbReference>
<feature type="transmembrane region" description="Helical" evidence="5">
    <location>
        <begin position="67"/>
        <end position="86"/>
    </location>
</feature>
<dbReference type="CDD" id="cd07042">
    <property type="entry name" value="STAS_SulP_like_sulfate_transporter"/>
    <property type="match status" value="1"/>
</dbReference>
<keyword evidence="9" id="KW-1185">Reference proteome</keyword>
<comment type="caution">
    <text evidence="8">The sequence shown here is derived from an EMBL/GenBank/DDBJ whole genome shotgun (WGS) entry which is preliminary data.</text>
</comment>
<dbReference type="Pfam" id="PF01740">
    <property type="entry name" value="STAS"/>
    <property type="match status" value="1"/>
</dbReference>
<evidence type="ECO:0000256" key="3">
    <source>
        <dbReference type="ARBA" id="ARBA00022989"/>
    </source>
</evidence>
<accession>A0AAD9D750</accession>
<feature type="domain" description="STAS" evidence="7">
    <location>
        <begin position="203"/>
        <end position="273"/>
    </location>
</feature>
<evidence type="ECO:0000256" key="4">
    <source>
        <dbReference type="ARBA" id="ARBA00023136"/>
    </source>
</evidence>
<feature type="signal peptide" evidence="6">
    <location>
        <begin position="1"/>
        <end position="20"/>
    </location>
</feature>
<dbReference type="InterPro" id="IPR018490">
    <property type="entry name" value="cNMP-bd_dom_sf"/>
</dbReference>
<evidence type="ECO:0000256" key="6">
    <source>
        <dbReference type="SAM" id="SignalP"/>
    </source>
</evidence>
<dbReference type="SUPFAM" id="SSF51206">
    <property type="entry name" value="cAMP-binding domain-like"/>
    <property type="match status" value="1"/>
</dbReference>
<dbReference type="Gene3D" id="3.30.750.24">
    <property type="entry name" value="STAS domain"/>
    <property type="match status" value="1"/>
</dbReference>
<dbReference type="InterPro" id="IPR036513">
    <property type="entry name" value="STAS_dom_sf"/>
</dbReference>
<dbReference type="InterPro" id="IPR014710">
    <property type="entry name" value="RmlC-like_jellyroll"/>
</dbReference>
<comment type="subcellular location">
    <subcellularLocation>
        <location evidence="1">Membrane</location>
        <topology evidence="1">Multi-pass membrane protein</topology>
    </subcellularLocation>
</comment>
<keyword evidence="4 5" id="KW-0472">Membrane</keyword>
<evidence type="ECO:0000256" key="1">
    <source>
        <dbReference type="ARBA" id="ARBA00004141"/>
    </source>
</evidence>
<dbReference type="Proteomes" id="UP001224775">
    <property type="component" value="Unassembled WGS sequence"/>
</dbReference>
<keyword evidence="6" id="KW-0732">Signal</keyword>
<keyword evidence="2 5" id="KW-0812">Transmembrane</keyword>
<dbReference type="InterPro" id="IPR002645">
    <property type="entry name" value="STAS_dom"/>
</dbReference>
<sequence>MVALVLFSLIHVPINIPAFAVSSDVDVEINAELVAHGYSNGIVGLFGGLQNYMAYTQSIIYYKSGGNGRASSLAVAGLTSVLFFFGPSVASYMPRCMAGTLLLHCGIDLFLEGVSDSYGKYDYLEYAGIWAITVVMTTFGMEAALLMGAVSALLTYAIQSVTYLSPVRGSMTAATLRSSEWNRSPEAFNVLDSDVTGRVKIEVIQLQGHLFFGNISLFGESIKKIIQSNPAGKLPFIVIIDFTLVLGIDSSAAQAIIKLRDQLSHQLGTKLVIFVPGSASGFPCEINISEQLNTARNFSGSHVCEDMDQALIYAEDALIATVNKNLLYDSIKGSFLSNDQKDIISIEDEKSHAIELLFRKCPGESRQVVEKFLSYFTRETYNKGDVLWKQGTKSDSAKLLVSGDLIPSLNTRRKQQRRYRLGALLASRALFKGLIETAPYTYCDNTILYSLSSEAWEIMKKDDLQSAQLLYSIVVRYLTLRVQHVSNRIFETRCLPI</sequence>
<evidence type="ECO:0000256" key="2">
    <source>
        <dbReference type="ARBA" id="ARBA00022692"/>
    </source>
</evidence>
<evidence type="ECO:0000259" key="7">
    <source>
        <dbReference type="PROSITE" id="PS50801"/>
    </source>
</evidence>
<dbReference type="InterPro" id="IPR052706">
    <property type="entry name" value="Membrane-Transporter-like"/>
</dbReference>
<organism evidence="8 9">
    <name type="scientific">Skeletonema marinoi</name>
    <dbReference type="NCBI Taxonomy" id="267567"/>
    <lineage>
        <taxon>Eukaryota</taxon>
        <taxon>Sar</taxon>
        <taxon>Stramenopiles</taxon>
        <taxon>Ochrophyta</taxon>
        <taxon>Bacillariophyta</taxon>
        <taxon>Coscinodiscophyceae</taxon>
        <taxon>Thalassiosirophycidae</taxon>
        <taxon>Thalassiosirales</taxon>
        <taxon>Skeletonemataceae</taxon>
        <taxon>Skeletonema</taxon>
        <taxon>Skeletonema marinoi-dohrnii complex</taxon>
    </lineage>
</organism>
<evidence type="ECO:0000313" key="8">
    <source>
        <dbReference type="EMBL" id="KAK1736646.1"/>
    </source>
</evidence>
<feature type="transmembrane region" description="Helical" evidence="5">
    <location>
        <begin position="123"/>
        <end position="156"/>
    </location>
</feature>
<keyword evidence="3 5" id="KW-1133">Transmembrane helix</keyword>